<keyword evidence="7 12" id="KW-0175">Coiled coil</keyword>
<dbReference type="SUPFAM" id="SSF50729">
    <property type="entry name" value="PH domain-like"/>
    <property type="match status" value="1"/>
</dbReference>
<evidence type="ECO:0000313" key="15">
    <source>
        <dbReference type="EMBL" id="ORY33088.1"/>
    </source>
</evidence>
<dbReference type="STRING" id="71784.A0A1Y2BE29"/>
<evidence type="ECO:0000256" key="3">
    <source>
        <dbReference type="ARBA" id="ARBA00021269"/>
    </source>
</evidence>
<evidence type="ECO:0000256" key="9">
    <source>
        <dbReference type="ARBA" id="ARBA00057052"/>
    </source>
</evidence>
<keyword evidence="6" id="KW-0653">Protein transport</keyword>
<evidence type="ECO:0000256" key="5">
    <source>
        <dbReference type="ARBA" id="ARBA00022483"/>
    </source>
</evidence>
<dbReference type="AlphaFoldDB" id="A0A1Y2BE29"/>
<evidence type="ECO:0000256" key="7">
    <source>
        <dbReference type="ARBA" id="ARBA00023054"/>
    </source>
</evidence>
<evidence type="ECO:0000256" key="13">
    <source>
        <dbReference type="SAM" id="MobiDB-lite"/>
    </source>
</evidence>
<feature type="region of interest" description="Disordered" evidence="13">
    <location>
        <begin position="697"/>
        <end position="780"/>
    </location>
</feature>
<feature type="compositionally biased region" description="Basic and acidic residues" evidence="13">
    <location>
        <begin position="30"/>
        <end position="44"/>
    </location>
</feature>
<evidence type="ECO:0000259" key="14">
    <source>
        <dbReference type="Pfam" id="PF16528"/>
    </source>
</evidence>
<keyword evidence="8" id="KW-0968">Cytoplasmic vesicle</keyword>
<keyword evidence="4" id="KW-0813">Transport</keyword>
<evidence type="ECO:0000256" key="11">
    <source>
        <dbReference type="ARBA" id="ARBA00071741"/>
    </source>
</evidence>
<dbReference type="SUPFAM" id="SSF74788">
    <property type="entry name" value="Cullin repeat-like"/>
    <property type="match status" value="1"/>
</dbReference>
<evidence type="ECO:0000256" key="10">
    <source>
        <dbReference type="ARBA" id="ARBA00065378"/>
    </source>
</evidence>
<dbReference type="InterPro" id="IPR011993">
    <property type="entry name" value="PH-like_dom_sf"/>
</dbReference>
<dbReference type="FunFam" id="2.30.29.30:FF:000264">
    <property type="entry name" value="Potential exocyst complex component Exo84"/>
    <property type="match status" value="1"/>
</dbReference>
<comment type="caution">
    <text evidence="15">The sequence shown here is derived from an EMBL/GenBank/DDBJ whole genome shotgun (WGS) entry which is preliminary data.</text>
</comment>
<feature type="domain" description="Exocyst component Exo84 C-terminal" evidence="14">
    <location>
        <begin position="454"/>
        <end position="656"/>
    </location>
</feature>
<name>A0A1Y2BE29_9TREE</name>
<dbReference type="GO" id="GO:0030133">
    <property type="term" value="C:transport vesicle"/>
    <property type="evidence" value="ECO:0007669"/>
    <property type="project" value="UniProtKB-SubCell"/>
</dbReference>
<dbReference type="FunCoup" id="A0A1Y2BE29">
    <property type="interactions" value="24"/>
</dbReference>
<feature type="region of interest" description="Disordered" evidence="13">
    <location>
        <begin position="1"/>
        <end position="75"/>
    </location>
</feature>
<dbReference type="GO" id="GO:0006893">
    <property type="term" value="P:Golgi to plasma membrane transport"/>
    <property type="evidence" value="ECO:0007669"/>
    <property type="project" value="TreeGrafter"/>
</dbReference>
<gene>
    <name evidence="15" type="ORF">BCR39DRAFT_521150</name>
</gene>
<dbReference type="EMBL" id="MCFC01000007">
    <property type="protein sequence ID" value="ORY33088.1"/>
    <property type="molecule type" value="Genomic_DNA"/>
</dbReference>
<evidence type="ECO:0000256" key="6">
    <source>
        <dbReference type="ARBA" id="ARBA00022927"/>
    </source>
</evidence>
<comment type="similarity">
    <text evidence="2">Belongs to the EXO84 family.</text>
</comment>
<dbReference type="GO" id="GO:0006887">
    <property type="term" value="P:exocytosis"/>
    <property type="evidence" value="ECO:0007669"/>
    <property type="project" value="UniProtKB-KW"/>
</dbReference>
<dbReference type="GO" id="GO:0000145">
    <property type="term" value="C:exocyst"/>
    <property type="evidence" value="ECO:0007669"/>
    <property type="project" value="InterPro"/>
</dbReference>
<feature type="coiled-coil region" evidence="12">
    <location>
        <begin position="163"/>
        <end position="219"/>
    </location>
</feature>
<dbReference type="Pfam" id="PF25345">
    <property type="entry name" value="PH_EXO84"/>
    <property type="match status" value="1"/>
</dbReference>
<comment type="subunit">
    <text evidence="10">Component of the exocyst complex.</text>
</comment>
<feature type="compositionally biased region" description="Basic and acidic residues" evidence="13">
    <location>
        <begin position="398"/>
        <end position="413"/>
    </location>
</feature>
<protein>
    <recommendedName>
        <fullName evidence="3">Exocyst complex component EXO84</fullName>
    </recommendedName>
    <alternativeName>
        <fullName evidence="11">Exocyst complex component exo84</fullName>
    </alternativeName>
</protein>
<dbReference type="PANTHER" id="PTHR21426">
    <property type="entry name" value="EXOCYST COMPLEX COMPONENT 8"/>
    <property type="match status" value="1"/>
</dbReference>
<proteinExistence type="inferred from homology"/>
<dbReference type="Gene3D" id="1.20.58.1220">
    <property type="entry name" value="Exo84p, C-terminal helical domain"/>
    <property type="match status" value="1"/>
</dbReference>
<dbReference type="Pfam" id="PF16528">
    <property type="entry name" value="Exo84_C"/>
    <property type="match status" value="1"/>
</dbReference>
<dbReference type="Pfam" id="PF08700">
    <property type="entry name" value="VPS51_Exo84_N"/>
    <property type="match status" value="1"/>
</dbReference>
<organism evidence="15 16">
    <name type="scientific">Naematelia encephala</name>
    <dbReference type="NCBI Taxonomy" id="71784"/>
    <lineage>
        <taxon>Eukaryota</taxon>
        <taxon>Fungi</taxon>
        <taxon>Dikarya</taxon>
        <taxon>Basidiomycota</taxon>
        <taxon>Agaricomycotina</taxon>
        <taxon>Tremellomycetes</taxon>
        <taxon>Tremellales</taxon>
        <taxon>Naemateliaceae</taxon>
        <taxon>Naematelia</taxon>
    </lineage>
</organism>
<keyword evidence="5" id="KW-0268">Exocytosis</keyword>
<dbReference type="PANTHER" id="PTHR21426:SF12">
    <property type="entry name" value="EXOCYST COMPLEX COMPONENT 8"/>
    <property type="match status" value="1"/>
</dbReference>
<evidence type="ECO:0000313" key="16">
    <source>
        <dbReference type="Proteomes" id="UP000193986"/>
    </source>
</evidence>
<dbReference type="Proteomes" id="UP000193986">
    <property type="component" value="Unassembled WGS sequence"/>
</dbReference>
<dbReference type="InterPro" id="IPR042560">
    <property type="entry name" value="Exo84_C_2"/>
</dbReference>
<evidence type="ECO:0000256" key="4">
    <source>
        <dbReference type="ARBA" id="ARBA00022448"/>
    </source>
</evidence>
<dbReference type="GO" id="GO:0015031">
    <property type="term" value="P:protein transport"/>
    <property type="evidence" value="ECO:0007669"/>
    <property type="project" value="UniProtKB-KW"/>
</dbReference>
<dbReference type="Gene3D" id="1.20.58.1210">
    <property type="entry name" value="Exo84p, N-terminal helical domain"/>
    <property type="match status" value="1"/>
</dbReference>
<dbReference type="InterPro" id="IPR032403">
    <property type="entry name" value="Exo84_C"/>
</dbReference>
<evidence type="ECO:0000256" key="1">
    <source>
        <dbReference type="ARBA" id="ARBA00004398"/>
    </source>
</evidence>
<sequence>MASLRRPSQAIPGGARPVSNSRPPLPSDAPSRKQDARKSKVGDKIRKRMSTRFAGANDVLSEPPPLPGQPSSFLTRDPYQTVLDVDQPLIDDDDVGASKFAQWGSPEFAQQGFGAPQDEQIRRRGAADMTREDEWDLNDLGEDGLDVNQFIRRNLAGADDDEIKRFKAALNRAKQLNAKEMQRNVFKNYAQFVVISKEISTLENDMLELKELLSQWKDLPQLMGMEDTLAPTLDKHGNLERRRTQRNSVLDLQQVYKTQLTTLWSTVEGSQKYLPLVPGRHLVFETHHFVELNAATYKAKQSVSMFLLNDLLLIAGRRRTKAAPGAIGDEKERERGRMVAERCWVLADLVVVDVKDSGDLTNALKIRRGKETCVYRTSKAEDKKGLLAAFRRVSQELGEKKRKESEREQERRKSMWQGDGLNGLNGVAMPVPSMSPGRPLSMIGLSVADTKDLRWIDEFGDDLTMAIATRDWDEAVKQIEKGQDLLKTVSSNPAAKNLLTARLEQLRPSLSSQIVHDLSSAELRKSGAARLISLLCRLDLADLARTTFLNSRHEVMFKRVRAIRAEGDISIYISELAIVCFTVIRHTSDWYMNAFKENRMASGFVTWAKEQIEIFADLFRRQVYAPTIADGVAEECLRVVASHNRKLLRDVGLDFTFLLTTLLQPDSHSSSSNAPPVFDLSTMSATPAPGYHIESSPYVPLIPETPAPESAPITGSTQPLSIRSPRRSRPSDASRQPPPDPRSQDLLSPGNGSPTPPPRSMRRLASSRTTSHDDGDDSLR</sequence>
<comment type="function">
    <text evidence="9">Involved in the secretory pathway as part of the exocyst complex which tethers secretory vesicles to the sites of exocytosis. Plays a role in both the assembly of the exocyst and the polarization of this complex to specific sites of the plasma membrane for exocytosis. Also involved in assembly of the spliceosome.</text>
</comment>
<dbReference type="InterPro" id="IPR033961">
    <property type="entry name" value="Exo84"/>
</dbReference>
<keyword evidence="16" id="KW-1185">Reference proteome</keyword>
<evidence type="ECO:0000256" key="2">
    <source>
        <dbReference type="ARBA" id="ARBA00007210"/>
    </source>
</evidence>
<comment type="subcellular location">
    <subcellularLocation>
        <location evidence="1">Cytoplasmic vesicle</location>
        <location evidence="1">Secretory vesicle</location>
    </subcellularLocation>
</comment>
<accession>A0A1Y2BE29</accession>
<evidence type="ECO:0000256" key="12">
    <source>
        <dbReference type="SAM" id="Coils"/>
    </source>
</evidence>
<dbReference type="InterPro" id="IPR016159">
    <property type="entry name" value="Cullin_repeat-like_dom_sf"/>
</dbReference>
<dbReference type="Gene3D" id="2.30.29.30">
    <property type="entry name" value="Pleckstrin-homology domain (PH domain)/Phosphotyrosine-binding domain (PTB)"/>
    <property type="match status" value="1"/>
</dbReference>
<evidence type="ECO:0000256" key="8">
    <source>
        <dbReference type="ARBA" id="ARBA00023329"/>
    </source>
</evidence>
<reference evidence="15 16" key="1">
    <citation type="submission" date="2016-07" db="EMBL/GenBank/DDBJ databases">
        <title>Pervasive Adenine N6-methylation of Active Genes in Fungi.</title>
        <authorList>
            <consortium name="DOE Joint Genome Institute"/>
            <person name="Mondo S.J."/>
            <person name="Dannebaum R.O."/>
            <person name="Kuo R.C."/>
            <person name="Labutti K."/>
            <person name="Haridas S."/>
            <person name="Kuo A."/>
            <person name="Salamov A."/>
            <person name="Ahrendt S.R."/>
            <person name="Lipzen A."/>
            <person name="Sullivan W."/>
            <person name="Andreopoulos W.B."/>
            <person name="Clum A."/>
            <person name="Lindquist E."/>
            <person name="Daum C."/>
            <person name="Ramamoorthy G.K."/>
            <person name="Gryganskyi A."/>
            <person name="Culley D."/>
            <person name="Magnuson J.K."/>
            <person name="James T.Y."/>
            <person name="O'Malley M.A."/>
            <person name="Stajich J.E."/>
            <person name="Spatafora J.W."/>
            <person name="Visel A."/>
            <person name="Grigoriev I.V."/>
        </authorList>
    </citation>
    <scope>NUCLEOTIDE SEQUENCE [LARGE SCALE GENOMIC DNA]</scope>
    <source>
        <strain evidence="15 16">68-887.2</strain>
    </source>
</reference>
<feature type="compositionally biased region" description="Basic and acidic residues" evidence="13">
    <location>
        <begin position="770"/>
        <end position="780"/>
    </location>
</feature>
<dbReference type="InterPro" id="IPR042561">
    <property type="entry name" value="Exo84_C_1"/>
</dbReference>
<dbReference type="InParanoid" id="A0A1Y2BE29"/>
<feature type="region of interest" description="Disordered" evidence="13">
    <location>
        <begin position="398"/>
        <end position="424"/>
    </location>
</feature>
<dbReference type="OrthoDB" id="642193at2759"/>